<evidence type="ECO:0000313" key="3">
    <source>
        <dbReference type="EMBL" id="GAA4939095.1"/>
    </source>
</evidence>
<evidence type="ECO:0000256" key="2">
    <source>
        <dbReference type="HAMAP-Rule" id="MF_00659"/>
    </source>
</evidence>
<accession>A0AAV3U0I2</accession>
<dbReference type="PANTHER" id="PTHR38036">
    <property type="entry name" value="UPF0250 PROTEIN YBED"/>
    <property type="match status" value="1"/>
</dbReference>
<gene>
    <name evidence="3" type="ORF">GCM10025791_16570</name>
</gene>
<comment type="similarity">
    <text evidence="1 2">Belongs to the UPF0250 family.</text>
</comment>
<dbReference type="HAMAP" id="MF_00659">
    <property type="entry name" value="UPF0250"/>
    <property type="match status" value="1"/>
</dbReference>
<dbReference type="EMBL" id="BAABLX010000009">
    <property type="protein sequence ID" value="GAA4939095.1"/>
    <property type="molecule type" value="Genomic_DNA"/>
</dbReference>
<comment type="caution">
    <text evidence="3">The sequence shown here is derived from an EMBL/GenBank/DDBJ whole genome shotgun (WGS) entry which is preliminary data.</text>
</comment>
<reference evidence="4" key="1">
    <citation type="journal article" date="2019" name="Int. J. Syst. Evol. Microbiol.">
        <title>The Global Catalogue of Microorganisms (GCM) 10K type strain sequencing project: providing services to taxonomists for standard genome sequencing and annotation.</title>
        <authorList>
            <consortium name="The Broad Institute Genomics Platform"/>
            <consortium name="The Broad Institute Genome Sequencing Center for Infectious Disease"/>
            <person name="Wu L."/>
            <person name="Ma J."/>
        </authorList>
    </citation>
    <scope>NUCLEOTIDE SEQUENCE [LARGE SCALE GENOMIC DNA]</scope>
    <source>
        <strain evidence="4">JCM 19134</strain>
    </source>
</reference>
<organism evidence="3 4">
    <name type="scientific">Halioxenophilus aromaticivorans</name>
    <dbReference type="NCBI Taxonomy" id="1306992"/>
    <lineage>
        <taxon>Bacteria</taxon>
        <taxon>Pseudomonadati</taxon>
        <taxon>Pseudomonadota</taxon>
        <taxon>Gammaproteobacteria</taxon>
        <taxon>Alteromonadales</taxon>
        <taxon>Alteromonadaceae</taxon>
        <taxon>Halioxenophilus</taxon>
    </lineage>
</organism>
<dbReference type="InterPro" id="IPR007454">
    <property type="entry name" value="UPF0250_YbeD-like"/>
</dbReference>
<protein>
    <recommendedName>
        <fullName evidence="2">UPF0250 protein GCM10025791_16570</fullName>
    </recommendedName>
</protein>
<dbReference type="Pfam" id="PF04359">
    <property type="entry name" value="DUF493"/>
    <property type="match status" value="1"/>
</dbReference>
<sequence>MSDDPNKPPKIEFPCPDYPIKVMGTSGPELHTLVVEVFTRHAQDFDAQCITVRDSSKGTFQSLTVTIEATGEAQLQAIFDDLKVSPLVKMVL</sequence>
<dbReference type="AlphaFoldDB" id="A0AAV3U0I2"/>
<evidence type="ECO:0000256" key="1">
    <source>
        <dbReference type="ARBA" id="ARBA00008460"/>
    </source>
</evidence>
<dbReference type="RefSeq" id="WP_345419957.1">
    <property type="nucleotide sequence ID" value="NZ_AP031496.1"/>
</dbReference>
<dbReference type="PANTHER" id="PTHR38036:SF1">
    <property type="entry name" value="UPF0250 PROTEIN YBED"/>
    <property type="match status" value="1"/>
</dbReference>
<dbReference type="InterPro" id="IPR027471">
    <property type="entry name" value="YbeD-like_sf"/>
</dbReference>
<dbReference type="SUPFAM" id="SSF117991">
    <property type="entry name" value="YbeD/HP0495-like"/>
    <property type="match status" value="1"/>
</dbReference>
<keyword evidence="4" id="KW-1185">Reference proteome</keyword>
<dbReference type="GO" id="GO:0005829">
    <property type="term" value="C:cytosol"/>
    <property type="evidence" value="ECO:0007669"/>
    <property type="project" value="TreeGrafter"/>
</dbReference>
<evidence type="ECO:0000313" key="4">
    <source>
        <dbReference type="Proteomes" id="UP001409585"/>
    </source>
</evidence>
<dbReference type="Gene3D" id="3.30.70.260">
    <property type="match status" value="1"/>
</dbReference>
<proteinExistence type="inferred from homology"/>
<name>A0AAV3U0I2_9ALTE</name>
<dbReference type="Proteomes" id="UP001409585">
    <property type="component" value="Unassembled WGS sequence"/>
</dbReference>